<evidence type="ECO:0000313" key="1">
    <source>
        <dbReference type="EMBL" id="SFV38602.1"/>
    </source>
</evidence>
<dbReference type="AlphaFoldDB" id="A0A1I7NVD3"/>
<dbReference type="OrthoDB" id="66316at2"/>
<keyword evidence="2" id="KW-1185">Reference proteome</keyword>
<sequence>MNAHATAPYIEAESTLGAILAGLADHSEKTLAIIYGDREVQSGYHVTEVKAGSFVTLDCGGNPDAWQETVLQVEDIPSKGRPQMTAGKFAAILAQVDKKVRLDHDARLTIEIGKPGEAMRVFDVANLAITSDRAVLTLGVRAAICKPRHRADKAVATSCCASSGDAGGCC</sequence>
<evidence type="ECO:0000313" key="2">
    <source>
        <dbReference type="Proteomes" id="UP000199074"/>
    </source>
</evidence>
<dbReference type="Proteomes" id="UP000199074">
    <property type="component" value="Unassembled WGS sequence"/>
</dbReference>
<dbReference type="Pfam" id="PF20001">
    <property type="entry name" value="DUF6428"/>
    <property type="match status" value="1"/>
</dbReference>
<name>A0A1I7NVD3_9HYPH</name>
<protein>
    <submittedName>
        <fullName evidence="1">Uncharacterized protein</fullName>
    </submittedName>
</protein>
<accession>A0A1I7NVD3</accession>
<dbReference type="STRING" id="429728.SAMN05216456_3519"/>
<proteinExistence type="predicted"/>
<dbReference type="EMBL" id="FPCK01000004">
    <property type="protein sequence ID" value="SFV38602.1"/>
    <property type="molecule type" value="Genomic_DNA"/>
</dbReference>
<reference evidence="1 2" key="1">
    <citation type="submission" date="2016-10" db="EMBL/GenBank/DDBJ databases">
        <authorList>
            <person name="de Groot N.N."/>
        </authorList>
    </citation>
    <scope>NUCLEOTIDE SEQUENCE [LARGE SCALE GENOMIC DNA]</scope>
    <source>
        <strain evidence="1 2">IPL20</strain>
    </source>
</reference>
<gene>
    <name evidence="1" type="ORF">SAMN05216456_3519</name>
</gene>
<organism evidence="1 2">
    <name type="scientific">Devosia crocina</name>
    <dbReference type="NCBI Taxonomy" id="429728"/>
    <lineage>
        <taxon>Bacteria</taxon>
        <taxon>Pseudomonadati</taxon>
        <taxon>Pseudomonadota</taxon>
        <taxon>Alphaproteobacteria</taxon>
        <taxon>Hyphomicrobiales</taxon>
        <taxon>Devosiaceae</taxon>
        <taxon>Devosia</taxon>
    </lineage>
</organism>
<dbReference type="InterPro" id="IPR045534">
    <property type="entry name" value="DUF6428"/>
</dbReference>
<dbReference type="RefSeq" id="WP_092426863.1">
    <property type="nucleotide sequence ID" value="NZ_FPCK01000004.1"/>
</dbReference>